<accession>A0A9W7NEQ5</accession>
<dbReference type="GO" id="GO:0009055">
    <property type="term" value="F:electron transfer activity"/>
    <property type="evidence" value="ECO:0007669"/>
    <property type="project" value="InterPro"/>
</dbReference>
<comment type="caution">
    <text evidence="7">The sequence shown here is derived from an EMBL/GenBank/DDBJ whole genome shotgun (WGS) entry which is preliminary data.</text>
</comment>
<dbReference type="PROSITE" id="PS51257">
    <property type="entry name" value="PROKAR_LIPOPROTEIN"/>
    <property type="match status" value="1"/>
</dbReference>
<evidence type="ECO:0000256" key="3">
    <source>
        <dbReference type="ARBA" id="ARBA00023004"/>
    </source>
</evidence>
<feature type="signal peptide" evidence="5">
    <location>
        <begin position="1"/>
        <end position="19"/>
    </location>
</feature>
<dbReference type="InterPro" id="IPR009056">
    <property type="entry name" value="Cyt_c-like_dom"/>
</dbReference>
<keyword evidence="3 4" id="KW-0408">Iron</keyword>
<dbReference type="AlphaFoldDB" id="A0A9W7NEQ5"/>
<dbReference type="OrthoDB" id="9794982at2"/>
<dbReference type="Pfam" id="PF00034">
    <property type="entry name" value="Cytochrom_C"/>
    <property type="match status" value="1"/>
</dbReference>
<evidence type="ECO:0000256" key="1">
    <source>
        <dbReference type="ARBA" id="ARBA00022617"/>
    </source>
</evidence>
<evidence type="ECO:0000256" key="5">
    <source>
        <dbReference type="SAM" id="SignalP"/>
    </source>
</evidence>
<keyword evidence="1 4" id="KW-0349">Heme</keyword>
<proteinExistence type="predicted"/>
<dbReference type="SUPFAM" id="SSF46626">
    <property type="entry name" value="Cytochrome c"/>
    <property type="match status" value="1"/>
</dbReference>
<dbReference type="Proteomes" id="UP000480854">
    <property type="component" value="Unassembled WGS sequence"/>
</dbReference>
<keyword evidence="5" id="KW-0732">Signal</keyword>
<dbReference type="PROSITE" id="PS51007">
    <property type="entry name" value="CYTC"/>
    <property type="match status" value="1"/>
</dbReference>
<dbReference type="Gene3D" id="1.10.760.10">
    <property type="entry name" value="Cytochrome c-like domain"/>
    <property type="match status" value="1"/>
</dbReference>
<keyword evidence="2 4" id="KW-0479">Metal-binding</keyword>
<dbReference type="RefSeq" id="WP_149470911.1">
    <property type="nucleotide sequence ID" value="NZ_QOKW01000020.1"/>
</dbReference>
<evidence type="ECO:0000259" key="6">
    <source>
        <dbReference type="PROSITE" id="PS51007"/>
    </source>
</evidence>
<reference evidence="7 8" key="1">
    <citation type="submission" date="2018-07" db="EMBL/GenBank/DDBJ databases">
        <title>Genome sequence of Azospirillum sp. ATCC 49961.</title>
        <authorList>
            <person name="Sant'Anna F.H."/>
            <person name="Baldani J.I."/>
            <person name="Zilli J.E."/>
            <person name="Reis V.M."/>
            <person name="Hartmann A."/>
            <person name="Cruz L."/>
            <person name="de Souza E.M."/>
            <person name="de Oliveira Pedrosa F."/>
            <person name="Passaglia L.M.P."/>
        </authorList>
    </citation>
    <scope>NUCLEOTIDE SEQUENCE [LARGE SCALE GENOMIC DNA]</scope>
    <source>
        <strain evidence="7 8">ATCC 49961</strain>
    </source>
</reference>
<protein>
    <recommendedName>
        <fullName evidence="6">Cytochrome c domain-containing protein</fullName>
    </recommendedName>
</protein>
<keyword evidence="8" id="KW-1185">Reference proteome</keyword>
<feature type="chain" id="PRO_5040787481" description="Cytochrome c domain-containing protein" evidence="5">
    <location>
        <begin position="20"/>
        <end position="188"/>
    </location>
</feature>
<name>A0A9W7NEQ5_9PROT</name>
<evidence type="ECO:0000256" key="4">
    <source>
        <dbReference type="PROSITE-ProRule" id="PRU00433"/>
    </source>
</evidence>
<evidence type="ECO:0000313" key="8">
    <source>
        <dbReference type="Proteomes" id="UP000480854"/>
    </source>
</evidence>
<gene>
    <name evidence="7" type="ORF">DS843_21585</name>
</gene>
<evidence type="ECO:0000256" key="2">
    <source>
        <dbReference type="ARBA" id="ARBA00022723"/>
    </source>
</evidence>
<organism evidence="7 8">
    <name type="scientific">Roseomonas genomospecies 6</name>
    <dbReference type="NCBI Taxonomy" id="214106"/>
    <lineage>
        <taxon>Bacteria</taxon>
        <taxon>Pseudomonadati</taxon>
        <taxon>Pseudomonadota</taxon>
        <taxon>Alphaproteobacteria</taxon>
        <taxon>Acetobacterales</taxon>
        <taxon>Roseomonadaceae</taxon>
        <taxon>Roseomonas</taxon>
    </lineage>
</organism>
<dbReference type="EMBL" id="QOKW01000020">
    <property type="protein sequence ID" value="KAA0677932.1"/>
    <property type="molecule type" value="Genomic_DNA"/>
</dbReference>
<feature type="domain" description="Cytochrome c" evidence="6">
    <location>
        <begin position="30"/>
        <end position="120"/>
    </location>
</feature>
<dbReference type="GO" id="GO:0046872">
    <property type="term" value="F:metal ion binding"/>
    <property type="evidence" value="ECO:0007669"/>
    <property type="project" value="UniProtKB-KW"/>
</dbReference>
<dbReference type="InterPro" id="IPR036909">
    <property type="entry name" value="Cyt_c-like_dom_sf"/>
</dbReference>
<evidence type="ECO:0000313" key="7">
    <source>
        <dbReference type="EMBL" id="KAA0677932.1"/>
    </source>
</evidence>
<dbReference type="GO" id="GO:0020037">
    <property type="term" value="F:heme binding"/>
    <property type="evidence" value="ECO:0007669"/>
    <property type="project" value="InterPro"/>
</dbReference>
<sequence>MRLIPLAAILAFLASCGEAAPPPHLGVPGGDADRGKLHIARYGCAACHRIPGFGASGQVGPPLDDFAVRGYIGGVLPNQPQNLVAWIVDPPAHAPGTAMPNLGVSREEARDIAAYLHTLGRREAKVFPPPRTLPVDPEAGEAERARAEARLNGYGWVDGQPGLARIPIDRAMELLESRGWDGIDHDPH</sequence>